<dbReference type="NCBIfam" id="TIGR01573">
    <property type="entry name" value="cas2"/>
    <property type="match status" value="1"/>
</dbReference>
<evidence type="ECO:0000313" key="10">
    <source>
        <dbReference type="EMBL" id="PIQ71968.1"/>
    </source>
</evidence>
<comment type="similarity">
    <text evidence="2 9">Belongs to the CRISPR-associated endoribonuclease Cas2 protein family.</text>
</comment>
<dbReference type="CDD" id="cd09725">
    <property type="entry name" value="Cas2_I_II_III"/>
    <property type="match status" value="1"/>
</dbReference>
<comment type="caution">
    <text evidence="10">The sequence shown here is derived from an EMBL/GenBank/DDBJ whole genome shotgun (WGS) entry which is preliminary data.</text>
</comment>
<keyword evidence="5 9" id="KW-0255">Endonuclease</keyword>
<evidence type="ECO:0000313" key="11">
    <source>
        <dbReference type="Proteomes" id="UP000229497"/>
    </source>
</evidence>
<name>A0A2H0KL36_9BACT</name>
<evidence type="ECO:0000256" key="1">
    <source>
        <dbReference type="ARBA" id="ARBA00001946"/>
    </source>
</evidence>
<keyword evidence="7 9" id="KW-0460">Magnesium</keyword>
<dbReference type="EMBL" id="PCVK01000015">
    <property type="protein sequence ID" value="PIQ71968.1"/>
    <property type="molecule type" value="Genomic_DNA"/>
</dbReference>
<evidence type="ECO:0000256" key="9">
    <source>
        <dbReference type="HAMAP-Rule" id="MF_01471"/>
    </source>
</evidence>
<keyword evidence="8 9" id="KW-0051">Antiviral defense</keyword>
<feature type="binding site" evidence="9">
    <location>
        <position position="7"/>
    </location>
    <ligand>
        <name>Mg(2+)</name>
        <dbReference type="ChEBI" id="CHEBI:18420"/>
        <note>catalytic</note>
    </ligand>
</feature>
<reference evidence="10 11" key="1">
    <citation type="submission" date="2017-09" db="EMBL/GenBank/DDBJ databases">
        <title>Depth-based differentiation of microbial function through sediment-hosted aquifers and enrichment of novel symbionts in the deep terrestrial subsurface.</title>
        <authorList>
            <person name="Probst A.J."/>
            <person name="Ladd B."/>
            <person name="Jarett J.K."/>
            <person name="Geller-Mcgrath D.E."/>
            <person name="Sieber C.M."/>
            <person name="Emerson J.B."/>
            <person name="Anantharaman K."/>
            <person name="Thomas B.C."/>
            <person name="Malmstrom R."/>
            <person name="Stieglmeier M."/>
            <person name="Klingl A."/>
            <person name="Woyke T."/>
            <person name="Ryan C.M."/>
            <person name="Banfield J.F."/>
        </authorList>
    </citation>
    <scope>NUCLEOTIDE SEQUENCE [LARGE SCALE GENOMIC DNA]</scope>
    <source>
        <strain evidence="10">CG11_big_fil_rev_8_21_14_0_20_37_16</strain>
    </source>
</reference>
<sequence>MIITSYDFHSDKTRRRFAKLMEQYGERIQYSVFLVKNSPRILRMMLIEIELKFKNKIKKTDSVYVFRLCNGCTEKIVRYGSATYAEEAVVYLN</sequence>
<dbReference type="InterPro" id="IPR021127">
    <property type="entry name" value="CRISPR_associated_Cas2"/>
</dbReference>
<comment type="function">
    <text evidence="9">CRISPR (clustered regularly interspaced short palindromic repeat), is an adaptive immune system that provides protection against mobile genetic elements (viruses, transposable elements and conjugative plasmids). CRISPR clusters contain sequences complementary to antecedent mobile elements and target invading nucleic acids. CRISPR clusters are transcribed and processed into CRISPR RNA (crRNA). Functions as a ssRNA-specific endoribonuclease. Involved in the integration of spacer DNA into the CRISPR cassette.</text>
</comment>
<protein>
    <recommendedName>
        <fullName evidence="9">CRISPR-associated endoribonuclease Cas2</fullName>
        <ecNumber evidence="9">3.1.-.-</ecNumber>
    </recommendedName>
</protein>
<dbReference type="HAMAP" id="MF_01471">
    <property type="entry name" value="Cas2"/>
    <property type="match status" value="1"/>
</dbReference>
<dbReference type="GO" id="GO:0016787">
    <property type="term" value="F:hydrolase activity"/>
    <property type="evidence" value="ECO:0007669"/>
    <property type="project" value="UniProtKB-KW"/>
</dbReference>
<dbReference type="Proteomes" id="UP000229497">
    <property type="component" value="Unassembled WGS sequence"/>
</dbReference>
<evidence type="ECO:0000256" key="3">
    <source>
        <dbReference type="ARBA" id="ARBA00022722"/>
    </source>
</evidence>
<dbReference type="Gene3D" id="3.30.70.240">
    <property type="match status" value="1"/>
</dbReference>
<evidence type="ECO:0000256" key="7">
    <source>
        <dbReference type="ARBA" id="ARBA00022842"/>
    </source>
</evidence>
<proteinExistence type="inferred from homology"/>
<comment type="subunit">
    <text evidence="9">Homodimer, forms a heterotetramer with a Cas1 homodimer.</text>
</comment>
<evidence type="ECO:0000256" key="5">
    <source>
        <dbReference type="ARBA" id="ARBA00022759"/>
    </source>
</evidence>
<dbReference type="GO" id="GO:0043571">
    <property type="term" value="P:maintenance of CRISPR repeat elements"/>
    <property type="evidence" value="ECO:0007669"/>
    <property type="project" value="UniProtKB-UniRule"/>
</dbReference>
<evidence type="ECO:0000256" key="6">
    <source>
        <dbReference type="ARBA" id="ARBA00022801"/>
    </source>
</evidence>
<dbReference type="PANTHER" id="PTHR34405:SF3">
    <property type="entry name" value="CRISPR-ASSOCIATED ENDORIBONUCLEASE CAS2 3"/>
    <property type="match status" value="1"/>
</dbReference>
<dbReference type="InterPro" id="IPR019199">
    <property type="entry name" value="Virulence_VapD/CRISPR_Cas2"/>
</dbReference>
<accession>A0A2H0KL36</accession>
<keyword evidence="6 9" id="KW-0378">Hydrolase</keyword>
<dbReference type="GO" id="GO:0046872">
    <property type="term" value="F:metal ion binding"/>
    <property type="evidence" value="ECO:0007669"/>
    <property type="project" value="UniProtKB-UniRule"/>
</dbReference>
<dbReference type="Pfam" id="PF09827">
    <property type="entry name" value="CRISPR_Cas2"/>
    <property type="match status" value="1"/>
</dbReference>
<evidence type="ECO:0000256" key="4">
    <source>
        <dbReference type="ARBA" id="ARBA00022723"/>
    </source>
</evidence>
<organism evidence="10 11">
    <name type="scientific">Candidatus Roizmanbacteria bacterium CG11_big_fil_rev_8_21_14_0_20_37_16</name>
    <dbReference type="NCBI Taxonomy" id="1974857"/>
    <lineage>
        <taxon>Bacteria</taxon>
        <taxon>Candidatus Roizmaniibacteriota</taxon>
    </lineage>
</organism>
<keyword evidence="3 9" id="KW-0540">Nuclease</keyword>
<evidence type="ECO:0000256" key="2">
    <source>
        <dbReference type="ARBA" id="ARBA00009959"/>
    </source>
</evidence>
<dbReference type="GO" id="GO:0051607">
    <property type="term" value="P:defense response to virus"/>
    <property type="evidence" value="ECO:0007669"/>
    <property type="project" value="UniProtKB-UniRule"/>
</dbReference>
<dbReference type="EC" id="3.1.-.-" evidence="9"/>
<dbReference type="PANTHER" id="PTHR34405">
    <property type="entry name" value="CRISPR-ASSOCIATED ENDORIBONUCLEASE CAS2"/>
    <property type="match status" value="1"/>
</dbReference>
<dbReference type="GO" id="GO:0004521">
    <property type="term" value="F:RNA endonuclease activity"/>
    <property type="evidence" value="ECO:0007669"/>
    <property type="project" value="InterPro"/>
</dbReference>
<dbReference type="SUPFAM" id="SSF143430">
    <property type="entry name" value="TTP0101/SSO1404-like"/>
    <property type="match status" value="1"/>
</dbReference>
<evidence type="ECO:0000256" key="8">
    <source>
        <dbReference type="ARBA" id="ARBA00023118"/>
    </source>
</evidence>
<gene>
    <name evidence="9 10" type="primary">cas2</name>
    <name evidence="10" type="ORF">COV87_00385</name>
</gene>
<comment type="cofactor">
    <cofactor evidence="1 9">
        <name>Mg(2+)</name>
        <dbReference type="ChEBI" id="CHEBI:18420"/>
    </cofactor>
</comment>
<keyword evidence="4 9" id="KW-0479">Metal-binding</keyword>
<dbReference type="AlphaFoldDB" id="A0A2H0KL36"/>